<evidence type="ECO:0000259" key="3">
    <source>
        <dbReference type="PROSITE" id="PS50977"/>
    </source>
</evidence>
<evidence type="ECO:0000313" key="5">
    <source>
        <dbReference type="Proteomes" id="UP000548867"/>
    </source>
</evidence>
<dbReference type="AlphaFoldDB" id="A0A7W6G6P6"/>
<dbReference type="SUPFAM" id="SSF46689">
    <property type="entry name" value="Homeodomain-like"/>
    <property type="match status" value="1"/>
</dbReference>
<dbReference type="PANTHER" id="PTHR30055">
    <property type="entry name" value="HTH-TYPE TRANSCRIPTIONAL REGULATOR RUTR"/>
    <property type="match status" value="1"/>
</dbReference>
<accession>A0A7W6G6P6</accession>
<name>A0A7W6G6P6_9SPHN</name>
<evidence type="ECO:0000313" key="4">
    <source>
        <dbReference type="EMBL" id="MBB3955543.1"/>
    </source>
</evidence>
<dbReference type="Gene3D" id="1.10.357.10">
    <property type="entry name" value="Tetracycline Repressor, domain 2"/>
    <property type="match status" value="1"/>
</dbReference>
<dbReference type="InterPro" id="IPR041586">
    <property type="entry name" value="PsrA_TetR_C"/>
</dbReference>
<dbReference type="GO" id="GO:0000976">
    <property type="term" value="F:transcription cis-regulatory region binding"/>
    <property type="evidence" value="ECO:0007669"/>
    <property type="project" value="TreeGrafter"/>
</dbReference>
<dbReference type="PROSITE" id="PS50977">
    <property type="entry name" value="HTH_TETR_2"/>
    <property type="match status" value="1"/>
</dbReference>
<dbReference type="EMBL" id="JACIDX010000009">
    <property type="protein sequence ID" value="MBB3955543.1"/>
    <property type="molecule type" value="Genomic_DNA"/>
</dbReference>
<gene>
    <name evidence="4" type="ORF">GGR38_002499</name>
</gene>
<dbReference type="InterPro" id="IPR050109">
    <property type="entry name" value="HTH-type_TetR-like_transc_reg"/>
</dbReference>
<proteinExistence type="predicted"/>
<feature type="DNA-binding region" description="H-T-H motif" evidence="2">
    <location>
        <begin position="30"/>
        <end position="49"/>
    </location>
</feature>
<keyword evidence="5" id="KW-1185">Reference proteome</keyword>
<dbReference type="SUPFAM" id="SSF48498">
    <property type="entry name" value="Tetracyclin repressor-like, C-terminal domain"/>
    <property type="match status" value="1"/>
</dbReference>
<evidence type="ECO:0000256" key="1">
    <source>
        <dbReference type="ARBA" id="ARBA00023125"/>
    </source>
</evidence>
<comment type="caution">
    <text evidence="4">The sequence shown here is derived from an EMBL/GenBank/DDBJ whole genome shotgun (WGS) entry which is preliminary data.</text>
</comment>
<dbReference type="PANTHER" id="PTHR30055:SF235">
    <property type="entry name" value="TRANSCRIPTIONAL REGULATORY PROTEIN"/>
    <property type="match status" value="1"/>
</dbReference>
<dbReference type="Proteomes" id="UP000548867">
    <property type="component" value="Unassembled WGS sequence"/>
</dbReference>
<dbReference type="RefSeq" id="WP_183625960.1">
    <property type="nucleotide sequence ID" value="NZ_JACIDX010000009.1"/>
</dbReference>
<dbReference type="InterPro" id="IPR001647">
    <property type="entry name" value="HTH_TetR"/>
</dbReference>
<dbReference type="InterPro" id="IPR036271">
    <property type="entry name" value="Tet_transcr_reg_TetR-rel_C_sf"/>
</dbReference>
<reference evidence="4 5" key="1">
    <citation type="submission" date="2020-08" db="EMBL/GenBank/DDBJ databases">
        <title>Genomic Encyclopedia of Type Strains, Phase IV (KMG-IV): sequencing the most valuable type-strain genomes for metagenomic binning, comparative biology and taxonomic classification.</title>
        <authorList>
            <person name="Goeker M."/>
        </authorList>
    </citation>
    <scope>NUCLEOTIDE SEQUENCE [LARGE SCALE GENOMIC DNA]</scope>
    <source>
        <strain evidence="4 5">DSM 27057</strain>
    </source>
</reference>
<keyword evidence="1 2" id="KW-0238">DNA-binding</keyword>
<protein>
    <submittedName>
        <fullName evidence="4">AcrR family transcriptional regulator</fullName>
    </submittedName>
</protein>
<dbReference type="Pfam" id="PF17939">
    <property type="entry name" value="TetR_C_30"/>
    <property type="match status" value="1"/>
</dbReference>
<feature type="domain" description="HTH tetR-type" evidence="3">
    <location>
        <begin position="7"/>
        <end position="67"/>
    </location>
</feature>
<dbReference type="InterPro" id="IPR009057">
    <property type="entry name" value="Homeodomain-like_sf"/>
</dbReference>
<sequence length="205" mass="22470">MAEMPEGSSRDRFLIAADDQFIESGYDRCTIRAIAARAGTSLASLSRNWSGKQELFAEVFRRHFDPIHAAQNAGFDALEASGELSARAVIAAFFGSAMLGEGADVQKSHRIYSLALVDPSEEARVITRQLAEPVRRRLIGLLRQCLPDLNEARFFLAMNVVLGVYIYPLARGERLAGVMGFDLASLDWNEAVGMLADMVCRGIEG</sequence>
<organism evidence="4 5">
    <name type="scientific">Novosphingobium sediminicola</name>
    <dbReference type="NCBI Taxonomy" id="563162"/>
    <lineage>
        <taxon>Bacteria</taxon>
        <taxon>Pseudomonadati</taxon>
        <taxon>Pseudomonadota</taxon>
        <taxon>Alphaproteobacteria</taxon>
        <taxon>Sphingomonadales</taxon>
        <taxon>Sphingomonadaceae</taxon>
        <taxon>Novosphingobium</taxon>
    </lineage>
</organism>
<dbReference type="GO" id="GO:0003700">
    <property type="term" value="F:DNA-binding transcription factor activity"/>
    <property type="evidence" value="ECO:0007669"/>
    <property type="project" value="TreeGrafter"/>
</dbReference>
<evidence type="ECO:0000256" key="2">
    <source>
        <dbReference type="PROSITE-ProRule" id="PRU00335"/>
    </source>
</evidence>
<dbReference type="Pfam" id="PF00440">
    <property type="entry name" value="TetR_N"/>
    <property type="match status" value="1"/>
</dbReference>